<accession>A0ABV6HYG4</accession>
<dbReference type="Pfam" id="PF00248">
    <property type="entry name" value="Aldo_ket_red"/>
    <property type="match status" value="1"/>
</dbReference>
<comment type="caution">
    <text evidence="3">The sequence shown here is derived from an EMBL/GenBank/DDBJ whole genome shotgun (WGS) entry which is preliminary data.</text>
</comment>
<organism evidence="3 4">
    <name type="scientific">Gallibacterium melopsittaci</name>
    <dbReference type="NCBI Taxonomy" id="516063"/>
    <lineage>
        <taxon>Bacteria</taxon>
        <taxon>Pseudomonadati</taxon>
        <taxon>Pseudomonadota</taxon>
        <taxon>Gammaproteobacteria</taxon>
        <taxon>Pasteurellales</taxon>
        <taxon>Pasteurellaceae</taxon>
        <taxon>Gallibacterium</taxon>
    </lineage>
</organism>
<dbReference type="PANTHER" id="PTHR43364:SF4">
    <property type="entry name" value="NAD(P)-LINKED OXIDOREDUCTASE SUPERFAMILY PROTEIN"/>
    <property type="match status" value="1"/>
</dbReference>
<dbReference type="EC" id="1.1.1.-" evidence="3"/>
<dbReference type="EMBL" id="JBHLWA010000049">
    <property type="protein sequence ID" value="MFC0323919.1"/>
    <property type="molecule type" value="Genomic_DNA"/>
</dbReference>
<feature type="domain" description="NADP-dependent oxidoreductase" evidence="2">
    <location>
        <begin position="15"/>
        <end position="312"/>
    </location>
</feature>
<dbReference type="InterPro" id="IPR050523">
    <property type="entry name" value="AKR_Detox_Biosynth"/>
</dbReference>
<gene>
    <name evidence="3" type="ORF">ACFFHT_10210</name>
</gene>
<evidence type="ECO:0000259" key="2">
    <source>
        <dbReference type="Pfam" id="PF00248"/>
    </source>
</evidence>
<dbReference type="Gene3D" id="3.20.20.100">
    <property type="entry name" value="NADP-dependent oxidoreductase domain"/>
    <property type="match status" value="1"/>
</dbReference>
<protein>
    <submittedName>
        <fullName evidence="3">Aldo/keto reductase</fullName>
        <ecNumber evidence="3">1.1.1.-</ecNumber>
    </submittedName>
</protein>
<sequence length="325" mass="36830">MKYTRLGNTEIEVSRICVGCMSYGKPSEDFHLWTLDQQQTTAMIKQALECGVNFFDTANCYSHGTSEIYLGNALKQLGVAREKVVLASKVFFNEGALSRAAILREIDGTLQRLGTDYLDLYQIHRFDYNTPIEETMETLHQLVIAGKVRAIGASAMYGYQFHNMQLVAEQNGWTLFSTLQNHYNLLYREDERELIPVAQQYGVSLIPYSPLAAGHLTRKTWESNSSRSQTDKMAKAKYERTKESDFLIVQRVAELAERYGVSMTEIALAWLFKQGVAAPIVGATKTAHFLDAVQAVEFTLNDQDANYLEELYLPHQLTSVIPRKK</sequence>
<dbReference type="PANTHER" id="PTHR43364">
    <property type="entry name" value="NADH-SPECIFIC METHYLGLYOXAL REDUCTASE-RELATED"/>
    <property type="match status" value="1"/>
</dbReference>
<evidence type="ECO:0000313" key="3">
    <source>
        <dbReference type="EMBL" id="MFC0323919.1"/>
    </source>
</evidence>
<dbReference type="CDD" id="cd19079">
    <property type="entry name" value="AKR_EcYajO-like"/>
    <property type="match status" value="1"/>
</dbReference>
<dbReference type="Proteomes" id="UP001589769">
    <property type="component" value="Unassembled WGS sequence"/>
</dbReference>
<evidence type="ECO:0000313" key="4">
    <source>
        <dbReference type="Proteomes" id="UP001589769"/>
    </source>
</evidence>
<reference evidence="3 4" key="1">
    <citation type="submission" date="2024-09" db="EMBL/GenBank/DDBJ databases">
        <authorList>
            <person name="Sun Q."/>
            <person name="Mori K."/>
        </authorList>
    </citation>
    <scope>NUCLEOTIDE SEQUENCE [LARGE SCALE GENOMIC DNA]</scope>
    <source>
        <strain evidence="3 4">CCM 7538</strain>
    </source>
</reference>
<dbReference type="InterPro" id="IPR036812">
    <property type="entry name" value="NAD(P)_OxRdtase_dom_sf"/>
</dbReference>
<dbReference type="GO" id="GO:0016491">
    <property type="term" value="F:oxidoreductase activity"/>
    <property type="evidence" value="ECO:0007669"/>
    <property type="project" value="UniProtKB-KW"/>
</dbReference>
<dbReference type="InterPro" id="IPR023210">
    <property type="entry name" value="NADP_OxRdtase_dom"/>
</dbReference>
<dbReference type="RefSeq" id="WP_382375904.1">
    <property type="nucleotide sequence ID" value="NZ_JBHLWA010000049.1"/>
</dbReference>
<evidence type="ECO:0000256" key="1">
    <source>
        <dbReference type="ARBA" id="ARBA00023002"/>
    </source>
</evidence>
<keyword evidence="1 3" id="KW-0560">Oxidoreductase</keyword>
<keyword evidence="4" id="KW-1185">Reference proteome</keyword>
<name>A0ABV6HYG4_9PAST</name>
<dbReference type="SUPFAM" id="SSF51430">
    <property type="entry name" value="NAD(P)-linked oxidoreductase"/>
    <property type="match status" value="1"/>
</dbReference>
<proteinExistence type="predicted"/>